<feature type="domain" description="Methyltransferase type 11" evidence="4">
    <location>
        <begin position="39"/>
        <end position="127"/>
    </location>
</feature>
<sequence length="249" mass="29225">MKDNFSKQSDLYSRFRPGYPNQLFDFLIPLLPDKKYAWDCATGNGQVATKLCKYFKEVYATDLSAAQINNAEKKQNIFYSVESAEETLLPDNKFDLITVAQAIHWFDFKSFYKQVDRTLKPGGVIAIIGYDVCSINKEINFLINDFYSKTIGPYWDKERKYVEEHYTTIPFPFKEIKTPRFSISYKWELEELIGYLNTWSAVQHYTRKNNENPVTKISEQLKEVWGSVVKRKVTFPVFMRTGIKQNITF</sequence>
<keyword evidence="6" id="KW-1185">Reference proteome</keyword>
<dbReference type="Proteomes" id="UP000326903">
    <property type="component" value="Unassembled WGS sequence"/>
</dbReference>
<evidence type="ECO:0000256" key="2">
    <source>
        <dbReference type="ARBA" id="ARBA00022603"/>
    </source>
</evidence>
<gene>
    <name evidence="5" type="ORF">FW778_16115</name>
</gene>
<evidence type="ECO:0000259" key="4">
    <source>
        <dbReference type="Pfam" id="PF08241"/>
    </source>
</evidence>
<evidence type="ECO:0000313" key="5">
    <source>
        <dbReference type="EMBL" id="KAA9037618.1"/>
    </source>
</evidence>
<dbReference type="GO" id="GO:0032259">
    <property type="term" value="P:methylation"/>
    <property type="evidence" value="ECO:0007669"/>
    <property type="project" value="UniProtKB-KW"/>
</dbReference>
<comment type="similarity">
    <text evidence="1">Belongs to the methyltransferase superfamily.</text>
</comment>
<dbReference type="PANTHER" id="PTHR44942">
    <property type="entry name" value="METHYLTRANSF_11 DOMAIN-CONTAINING PROTEIN"/>
    <property type="match status" value="1"/>
</dbReference>
<dbReference type="GO" id="GO:0008757">
    <property type="term" value="F:S-adenosylmethionine-dependent methyltransferase activity"/>
    <property type="evidence" value="ECO:0007669"/>
    <property type="project" value="InterPro"/>
</dbReference>
<dbReference type="CDD" id="cd02440">
    <property type="entry name" value="AdoMet_MTases"/>
    <property type="match status" value="1"/>
</dbReference>
<dbReference type="EMBL" id="VYQF01000005">
    <property type="protein sequence ID" value="KAA9037618.1"/>
    <property type="molecule type" value="Genomic_DNA"/>
</dbReference>
<proteinExistence type="inferred from homology"/>
<evidence type="ECO:0000256" key="3">
    <source>
        <dbReference type="ARBA" id="ARBA00022679"/>
    </source>
</evidence>
<evidence type="ECO:0000313" key="6">
    <source>
        <dbReference type="Proteomes" id="UP000326903"/>
    </source>
</evidence>
<keyword evidence="3 5" id="KW-0808">Transferase</keyword>
<dbReference type="Pfam" id="PF08241">
    <property type="entry name" value="Methyltransf_11"/>
    <property type="match status" value="1"/>
</dbReference>
<dbReference type="RefSeq" id="WP_150415853.1">
    <property type="nucleotide sequence ID" value="NZ_VYQF01000005.1"/>
</dbReference>
<organism evidence="5 6">
    <name type="scientific">Ginsengibacter hankyongi</name>
    <dbReference type="NCBI Taxonomy" id="2607284"/>
    <lineage>
        <taxon>Bacteria</taxon>
        <taxon>Pseudomonadati</taxon>
        <taxon>Bacteroidota</taxon>
        <taxon>Chitinophagia</taxon>
        <taxon>Chitinophagales</taxon>
        <taxon>Chitinophagaceae</taxon>
        <taxon>Ginsengibacter</taxon>
    </lineage>
</organism>
<name>A0A5J5IDY0_9BACT</name>
<dbReference type="InterPro" id="IPR051052">
    <property type="entry name" value="Diverse_substrate_MTase"/>
</dbReference>
<dbReference type="InterPro" id="IPR029063">
    <property type="entry name" value="SAM-dependent_MTases_sf"/>
</dbReference>
<evidence type="ECO:0000256" key="1">
    <source>
        <dbReference type="ARBA" id="ARBA00008361"/>
    </source>
</evidence>
<dbReference type="InterPro" id="IPR013216">
    <property type="entry name" value="Methyltransf_11"/>
</dbReference>
<dbReference type="PANTHER" id="PTHR44942:SF4">
    <property type="entry name" value="METHYLTRANSFERASE TYPE 11 DOMAIN-CONTAINING PROTEIN"/>
    <property type="match status" value="1"/>
</dbReference>
<accession>A0A5J5IDY0</accession>
<reference evidence="5 6" key="1">
    <citation type="submission" date="2019-09" db="EMBL/GenBank/DDBJ databases">
        <title>Draft genome sequence of Ginsengibacter sp. BR5-29.</title>
        <authorList>
            <person name="Im W.-T."/>
        </authorList>
    </citation>
    <scope>NUCLEOTIDE SEQUENCE [LARGE SCALE GENOMIC DNA]</scope>
    <source>
        <strain evidence="5 6">BR5-29</strain>
    </source>
</reference>
<dbReference type="Gene3D" id="3.40.50.150">
    <property type="entry name" value="Vaccinia Virus protein VP39"/>
    <property type="match status" value="1"/>
</dbReference>
<keyword evidence="2 5" id="KW-0489">Methyltransferase</keyword>
<protein>
    <submittedName>
        <fullName evidence="5">Class I SAM-dependent methyltransferase</fullName>
    </submittedName>
</protein>
<dbReference type="AlphaFoldDB" id="A0A5J5IDY0"/>
<dbReference type="SUPFAM" id="SSF53335">
    <property type="entry name" value="S-adenosyl-L-methionine-dependent methyltransferases"/>
    <property type="match status" value="1"/>
</dbReference>
<comment type="caution">
    <text evidence="5">The sequence shown here is derived from an EMBL/GenBank/DDBJ whole genome shotgun (WGS) entry which is preliminary data.</text>
</comment>